<proteinExistence type="predicted"/>
<accession>A0AC61RLQ1</accession>
<protein>
    <submittedName>
        <fullName evidence="1">Uncharacterized protein</fullName>
    </submittedName>
</protein>
<evidence type="ECO:0000313" key="1">
    <source>
        <dbReference type="EMBL" id="TGY80221.1"/>
    </source>
</evidence>
<keyword evidence="2" id="KW-1185">Reference proteome</keyword>
<reference evidence="1" key="1">
    <citation type="submission" date="2019-04" db="EMBL/GenBank/DDBJ databases">
        <title>Microbes associate with the intestines of laboratory mice.</title>
        <authorList>
            <person name="Navarre W."/>
            <person name="Wong E."/>
            <person name="Huang K."/>
            <person name="Tropini C."/>
            <person name="Ng K."/>
            <person name="Yu B."/>
        </authorList>
    </citation>
    <scope>NUCLEOTIDE SEQUENCE</scope>
    <source>
        <strain evidence="1">NM04_E33</strain>
    </source>
</reference>
<gene>
    <name evidence="1" type="ORF">E5331_02995</name>
</gene>
<sequence length="73" mass="8408">MKQRAEIMTENAVRVLLQTLTRNFNDTGIVLDQYEATHDDRECDLSRTYSALVAGHFALKEAIDKINNQLNRK</sequence>
<comment type="caution">
    <text evidence="1">The sequence shown here is derived from an EMBL/GenBank/DDBJ whole genome shotgun (WGS) entry which is preliminary data.</text>
</comment>
<organism evidence="1 2">
    <name type="scientific">Lepagella muris</name>
    <dbReference type="NCBI Taxonomy" id="3032870"/>
    <lineage>
        <taxon>Bacteria</taxon>
        <taxon>Pseudomonadati</taxon>
        <taxon>Bacteroidota</taxon>
        <taxon>Bacteroidia</taxon>
        <taxon>Bacteroidales</taxon>
        <taxon>Muribaculaceae</taxon>
        <taxon>Lepagella</taxon>
    </lineage>
</organism>
<evidence type="ECO:0000313" key="2">
    <source>
        <dbReference type="Proteomes" id="UP000306319"/>
    </source>
</evidence>
<dbReference type="EMBL" id="SRYB01000003">
    <property type="protein sequence ID" value="TGY80221.1"/>
    <property type="molecule type" value="Genomic_DNA"/>
</dbReference>
<dbReference type="Proteomes" id="UP000306319">
    <property type="component" value="Unassembled WGS sequence"/>
</dbReference>
<name>A0AC61RLQ1_9BACT</name>